<gene>
    <name evidence="1" type="ORF">ACFOY7_16590</name>
</gene>
<name>A0ABV8WZX7_9BACI</name>
<evidence type="ECO:0000313" key="2">
    <source>
        <dbReference type="Proteomes" id="UP001595882"/>
    </source>
</evidence>
<comment type="caution">
    <text evidence="1">The sequence shown here is derived from an EMBL/GenBank/DDBJ whole genome shotgun (WGS) entry which is preliminary data.</text>
</comment>
<evidence type="ECO:0000313" key="1">
    <source>
        <dbReference type="EMBL" id="MFC4404688.1"/>
    </source>
</evidence>
<reference evidence="2" key="1">
    <citation type="journal article" date="2019" name="Int. J. Syst. Evol. Microbiol.">
        <title>The Global Catalogue of Microorganisms (GCM) 10K type strain sequencing project: providing services to taxonomists for standard genome sequencing and annotation.</title>
        <authorList>
            <consortium name="The Broad Institute Genomics Platform"/>
            <consortium name="The Broad Institute Genome Sequencing Center for Infectious Disease"/>
            <person name="Wu L."/>
            <person name="Ma J."/>
        </authorList>
    </citation>
    <scope>NUCLEOTIDE SEQUENCE [LARGE SCALE GENOMIC DNA]</scope>
    <source>
        <strain evidence="2">CCUG 37865</strain>
    </source>
</reference>
<protein>
    <submittedName>
        <fullName evidence="1">YlbE-like family protein</fullName>
    </submittedName>
</protein>
<accession>A0ABV8WZX7</accession>
<proteinExistence type="predicted"/>
<dbReference type="Proteomes" id="UP001595882">
    <property type="component" value="Unassembled WGS sequence"/>
</dbReference>
<dbReference type="EMBL" id="JBHSDT010000008">
    <property type="protein sequence ID" value="MFC4404688.1"/>
    <property type="molecule type" value="Genomic_DNA"/>
</dbReference>
<keyword evidence="2" id="KW-1185">Reference proteome</keyword>
<dbReference type="InterPro" id="IPR025613">
    <property type="entry name" value="YlbE"/>
</dbReference>
<sequence length="77" mass="9454">MEQETYYFLEQRQDLWNFIRKNPDWYRYLSRDANRIEEMEQTAKQFYGKTIPQRLEKAQQNIQLVSLIIDMAGAFKD</sequence>
<organism evidence="1 2">
    <name type="scientific">Gracilibacillus xinjiangensis</name>
    <dbReference type="NCBI Taxonomy" id="1193282"/>
    <lineage>
        <taxon>Bacteria</taxon>
        <taxon>Bacillati</taxon>
        <taxon>Bacillota</taxon>
        <taxon>Bacilli</taxon>
        <taxon>Bacillales</taxon>
        <taxon>Bacillaceae</taxon>
        <taxon>Gracilibacillus</taxon>
    </lineage>
</organism>
<dbReference type="RefSeq" id="WP_390253575.1">
    <property type="nucleotide sequence ID" value="NZ_JBHSDT010000008.1"/>
</dbReference>
<dbReference type="Pfam" id="PF14003">
    <property type="entry name" value="YlbE"/>
    <property type="match status" value="1"/>
</dbReference>